<accession>A0ABR3GG94</accession>
<comment type="caution">
    <text evidence="4">The sequence shown here is derived from an EMBL/GenBank/DDBJ whole genome shotgun (WGS) entry which is preliminary data.</text>
</comment>
<keyword evidence="1" id="KW-0677">Repeat</keyword>
<keyword evidence="5" id="KW-1185">Reference proteome</keyword>
<dbReference type="SUPFAM" id="SSF81383">
    <property type="entry name" value="F-box domain"/>
    <property type="match status" value="1"/>
</dbReference>
<dbReference type="InterPro" id="IPR036047">
    <property type="entry name" value="F-box-like_dom_sf"/>
</dbReference>
<feature type="repeat" description="ANK" evidence="3">
    <location>
        <begin position="84"/>
        <end position="116"/>
    </location>
</feature>
<proteinExistence type="predicted"/>
<dbReference type="PANTHER" id="PTHR24201">
    <property type="entry name" value="ANK_REP_REGION DOMAIN-CONTAINING PROTEIN"/>
    <property type="match status" value="1"/>
</dbReference>
<dbReference type="InterPro" id="IPR002110">
    <property type="entry name" value="Ankyrin_rpt"/>
</dbReference>
<name>A0ABR3GG94_9PEZI</name>
<organism evidence="4 5">
    <name type="scientific">Discina gigas</name>
    <dbReference type="NCBI Taxonomy" id="1032678"/>
    <lineage>
        <taxon>Eukaryota</taxon>
        <taxon>Fungi</taxon>
        <taxon>Dikarya</taxon>
        <taxon>Ascomycota</taxon>
        <taxon>Pezizomycotina</taxon>
        <taxon>Pezizomycetes</taxon>
        <taxon>Pezizales</taxon>
        <taxon>Discinaceae</taxon>
        <taxon>Discina</taxon>
    </lineage>
</organism>
<dbReference type="InterPro" id="IPR036770">
    <property type="entry name" value="Ankyrin_rpt-contain_sf"/>
</dbReference>
<sequence length="224" mass="24341">MPCLLYLPLELLWQIADHLHPADLVSLMSANNYLYTALTSILHKQATQESSQVCPMHWAAMKGHAALVSLLVVLGHDPNIQCPSQNSALHYATSRSHKNTIITLVANGADIEACDSNGETPLHRAAVDGNVVSVRTLIECGADIHARTLIQDTPLHCAASSSGRWGACKRDRIQVVRLLLDAGADVLAEGYMGRRASYDTFGETQRILEEAERNAEGSVKKVAH</sequence>
<evidence type="ECO:0000256" key="2">
    <source>
        <dbReference type="ARBA" id="ARBA00023043"/>
    </source>
</evidence>
<dbReference type="Gene3D" id="1.25.40.20">
    <property type="entry name" value="Ankyrin repeat-containing domain"/>
    <property type="match status" value="2"/>
</dbReference>
<dbReference type="PROSITE" id="PS50297">
    <property type="entry name" value="ANK_REP_REGION"/>
    <property type="match status" value="2"/>
</dbReference>
<dbReference type="Pfam" id="PF12796">
    <property type="entry name" value="Ank_2"/>
    <property type="match status" value="1"/>
</dbReference>
<dbReference type="Pfam" id="PF00023">
    <property type="entry name" value="Ank"/>
    <property type="match status" value="1"/>
</dbReference>
<feature type="repeat" description="ANK" evidence="3">
    <location>
        <begin position="117"/>
        <end position="149"/>
    </location>
</feature>
<keyword evidence="2 3" id="KW-0040">ANK repeat</keyword>
<reference evidence="4 5" key="1">
    <citation type="submission" date="2024-02" db="EMBL/GenBank/DDBJ databases">
        <title>Discinaceae phylogenomics.</title>
        <authorList>
            <person name="Dirks A.C."/>
            <person name="James T.Y."/>
        </authorList>
    </citation>
    <scope>NUCLEOTIDE SEQUENCE [LARGE SCALE GENOMIC DNA]</scope>
    <source>
        <strain evidence="4 5">ACD0624</strain>
    </source>
</reference>
<dbReference type="InterPro" id="IPR050776">
    <property type="entry name" value="Ank_Repeat/CDKN_Inhibitor"/>
</dbReference>
<dbReference type="PRINTS" id="PR01415">
    <property type="entry name" value="ANKYRIN"/>
</dbReference>
<protein>
    <submittedName>
        <fullName evidence="4">Uncharacterized protein</fullName>
    </submittedName>
</protein>
<dbReference type="SMART" id="SM00248">
    <property type="entry name" value="ANK"/>
    <property type="match status" value="4"/>
</dbReference>
<evidence type="ECO:0000256" key="3">
    <source>
        <dbReference type="PROSITE-ProRule" id="PRU00023"/>
    </source>
</evidence>
<dbReference type="PROSITE" id="PS50088">
    <property type="entry name" value="ANK_REPEAT"/>
    <property type="match status" value="2"/>
</dbReference>
<evidence type="ECO:0000313" key="4">
    <source>
        <dbReference type="EMBL" id="KAL0634823.1"/>
    </source>
</evidence>
<evidence type="ECO:0000256" key="1">
    <source>
        <dbReference type="ARBA" id="ARBA00022737"/>
    </source>
</evidence>
<dbReference type="EMBL" id="JBBBZM010000084">
    <property type="protein sequence ID" value="KAL0634823.1"/>
    <property type="molecule type" value="Genomic_DNA"/>
</dbReference>
<gene>
    <name evidence="4" type="ORF">Q9L58_006256</name>
</gene>
<dbReference type="SUPFAM" id="SSF48403">
    <property type="entry name" value="Ankyrin repeat"/>
    <property type="match status" value="1"/>
</dbReference>
<dbReference type="Proteomes" id="UP001447188">
    <property type="component" value="Unassembled WGS sequence"/>
</dbReference>
<evidence type="ECO:0000313" key="5">
    <source>
        <dbReference type="Proteomes" id="UP001447188"/>
    </source>
</evidence>